<dbReference type="Proteomes" id="UP000626786">
    <property type="component" value="Unassembled WGS sequence"/>
</dbReference>
<dbReference type="PROSITE" id="PS51747">
    <property type="entry name" value="CYT_DCMP_DEAMINASES_2"/>
    <property type="match status" value="1"/>
</dbReference>
<evidence type="ECO:0000313" key="4">
    <source>
        <dbReference type="EMBL" id="MBD7985550.1"/>
    </source>
</evidence>
<evidence type="ECO:0000256" key="2">
    <source>
        <dbReference type="ARBA" id="ARBA00022833"/>
    </source>
</evidence>
<dbReference type="PANTHER" id="PTHR11079:SF202">
    <property type="entry name" value="TRNA-SPECIFIC ADENOSINE DEAMINASE"/>
    <property type="match status" value="1"/>
</dbReference>
<comment type="caution">
    <text evidence="4">The sequence shown here is derived from an EMBL/GenBank/DDBJ whole genome shotgun (WGS) entry which is preliminary data.</text>
</comment>
<dbReference type="InterPro" id="IPR002125">
    <property type="entry name" value="CMP_dCMP_dom"/>
</dbReference>
<keyword evidence="1" id="KW-0479">Metal-binding</keyword>
<dbReference type="InterPro" id="IPR016192">
    <property type="entry name" value="APOBEC/CMP_deaminase_Zn-bd"/>
</dbReference>
<dbReference type="EMBL" id="JACSQN010000012">
    <property type="protein sequence ID" value="MBD7985550.1"/>
    <property type="molecule type" value="Genomic_DNA"/>
</dbReference>
<dbReference type="PANTHER" id="PTHR11079">
    <property type="entry name" value="CYTOSINE DEAMINASE FAMILY MEMBER"/>
    <property type="match status" value="1"/>
</dbReference>
<dbReference type="PROSITE" id="PS00903">
    <property type="entry name" value="CYT_DCMP_DEAMINASES_1"/>
    <property type="match status" value="1"/>
</dbReference>
<dbReference type="CDD" id="cd01285">
    <property type="entry name" value="nucleoside_deaminase"/>
    <property type="match status" value="1"/>
</dbReference>
<proteinExistence type="predicted"/>
<reference evidence="4 5" key="1">
    <citation type="submission" date="2020-08" db="EMBL/GenBank/DDBJ databases">
        <title>A Genomic Blueprint of the Chicken Gut Microbiome.</title>
        <authorList>
            <person name="Gilroy R."/>
            <person name="Ravi A."/>
            <person name="Getino M."/>
            <person name="Pursley I."/>
            <person name="Horton D.L."/>
            <person name="Alikhan N.-F."/>
            <person name="Baker D."/>
            <person name="Gharbi K."/>
            <person name="Hall N."/>
            <person name="Watson M."/>
            <person name="Adriaenssens E.M."/>
            <person name="Foster-Nyarko E."/>
            <person name="Jarju S."/>
            <person name="Secka A."/>
            <person name="Antonio M."/>
            <person name="Oren A."/>
            <person name="Chaudhuri R."/>
            <person name="La Ragione R.M."/>
            <person name="Hildebrand F."/>
            <person name="Pallen M.J."/>
        </authorList>
    </citation>
    <scope>NUCLEOTIDE SEQUENCE [LARGE SCALE GENOMIC DNA]</scope>
    <source>
        <strain evidence="4 5">Sa2YVA2</strain>
    </source>
</reference>
<protein>
    <submittedName>
        <fullName evidence="4">Nucleoside deaminase</fullName>
    </submittedName>
</protein>
<dbReference type="SUPFAM" id="SSF53927">
    <property type="entry name" value="Cytidine deaminase-like"/>
    <property type="match status" value="1"/>
</dbReference>
<evidence type="ECO:0000256" key="1">
    <source>
        <dbReference type="ARBA" id="ARBA00022723"/>
    </source>
</evidence>
<gene>
    <name evidence="4" type="ORF">H9649_13220</name>
</gene>
<sequence length="170" mass="19132">MNINQDRYFLELALEEAEKALNENTYPVGAIIVDDNGNIIAKGRNKVHPQQDATAHAEIDAIRNAGESIFNAKINGEKYTIYSSLEPCPMCAGGILFAKIKRVVWLLNDDIGFGGYKKIKDAKVFDRKFSEIEAIEEPYDDLKKRQMELMGKWSANPNNVTNLRKAVVPE</sequence>
<name>A0ABR8UBY2_9BACL</name>
<organism evidence="4 5">
    <name type="scientific">Sporosarcina quadrami</name>
    <dbReference type="NCBI Taxonomy" id="2762234"/>
    <lineage>
        <taxon>Bacteria</taxon>
        <taxon>Bacillati</taxon>
        <taxon>Bacillota</taxon>
        <taxon>Bacilli</taxon>
        <taxon>Bacillales</taxon>
        <taxon>Caryophanaceae</taxon>
        <taxon>Sporosarcina</taxon>
    </lineage>
</organism>
<dbReference type="RefSeq" id="WP_191695453.1">
    <property type="nucleotide sequence ID" value="NZ_JACSQN010000012.1"/>
</dbReference>
<dbReference type="Pfam" id="PF00383">
    <property type="entry name" value="dCMP_cyt_deam_1"/>
    <property type="match status" value="1"/>
</dbReference>
<feature type="domain" description="CMP/dCMP-type deaminase" evidence="3">
    <location>
        <begin position="4"/>
        <end position="116"/>
    </location>
</feature>
<accession>A0ABR8UBY2</accession>
<evidence type="ECO:0000313" key="5">
    <source>
        <dbReference type="Proteomes" id="UP000626786"/>
    </source>
</evidence>
<dbReference type="Gene3D" id="3.40.140.10">
    <property type="entry name" value="Cytidine Deaminase, domain 2"/>
    <property type="match status" value="1"/>
</dbReference>
<dbReference type="InterPro" id="IPR016193">
    <property type="entry name" value="Cytidine_deaminase-like"/>
</dbReference>
<keyword evidence="2" id="KW-0862">Zinc</keyword>
<evidence type="ECO:0000259" key="3">
    <source>
        <dbReference type="PROSITE" id="PS51747"/>
    </source>
</evidence>
<keyword evidence="5" id="KW-1185">Reference proteome</keyword>